<feature type="region of interest" description="Disordered" evidence="6">
    <location>
        <begin position="30"/>
        <end position="62"/>
    </location>
</feature>
<evidence type="ECO:0000256" key="4">
    <source>
        <dbReference type="ARBA" id="ARBA00022989"/>
    </source>
</evidence>
<keyword evidence="5 7" id="KW-0472">Membrane</keyword>
<proteinExistence type="inferred from homology"/>
<dbReference type="GO" id="GO:0016020">
    <property type="term" value="C:membrane"/>
    <property type="evidence" value="ECO:0007669"/>
    <property type="project" value="UniProtKB-SubCell"/>
</dbReference>
<dbReference type="AlphaFoldDB" id="A0A1Q3FGQ2"/>
<evidence type="ECO:0000256" key="1">
    <source>
        <dbReference type="ARBA" id="ARBA00004167"/>
    </source>
</evidence>
<dbReference type="Pfam" id="PF06388">
    <property type="entry name" value="DUF1075"/>
    <property type="match status" value="1"/>
</dbReference>
<keyword evidence="4 7" id="KW-1133">Transmembrane helix</keyword>
<evidence type="ECO:0000256" key="3">
    <source>
        <dbReference type="ARBA" id="ARBA00022692"/>
    </source>
</evidence>
<reference evidence="8" key="1">
    <citation type="submission" date="2017-01" db="EMBL/GenBank/DDBJ databases">
        <title>A deep insight into the sialotranscriptome of adult male and female Cluex tarsalis mosquitoes.</title>
        <authorList>
            <person name="Ribeiro J.M."/>
            <person name="Moreira F."/>
            <person name="Bernard K.A."/>
            <person name="Calvo E."/>
        </authorList>
    </citation>
    <scope>NUCLEOTIDE SEQUENCE</scope>
    <source>
        <strain evidence="8">Kern County</strain>
        <tissue evidence="8">Salivary glands</tissue>
    </source>
</reference>
<evidence type="ECO:0000256" key="5">
    <source>
        <dbReference type="ARBA" id="ARBA00023136"/>
    </source>
</evidence>
<feature type="transmembrane region" description="Helical" evidence="7">
    <location>
        <begin position="106"/>
        <end position="123"/>
    </location>
</feature>
<dbReference type="PANTHER" id="PTHR13674">
    <property type="entry name" value="GROWTH AND TRANSFORMATION-DEPENDENT PROTEIN"/>
    <property type="match status" value="1"/>
</dbReference>
<comment type="subcellular location">
    <subcellularLocation>
        <location evidence="1">Membrane</location>
        <topology evidence="1">Single-pass membrane protein</topology>
    </subcellularLocation>
</comment>
<name>A0A1Q3FGQ2_CULTA</name>
<dbReference type="PANTHER" id="PTHR13674:SF5">
    <property type="entry name" value="UPF0389 PROTEIN CG9231"/>
    <property type="match status" value="1"/>
</dbReference>
<evidence type="ECO:0000313" key="8">
    <source>
        <dbReference type="EMBL" id="JAV26715.1"/>
    </source>
</evidence>
<protein>
    <submittedName>
        <fullName evidence="8">Protein with signal anchor</fullName>
    </submittedName>
</protein>
<dbReference type="EMBL" id="GFDL01008330">
    <property type="protein sequence ID" value="JAV26715.1"/>
    <property type="molecule type" value="Transcribed_RNA"/>
</dbReference>
<evidence type="ECO:0000256" key="6">
    <source>
        <dbReference type="SAM" id="MobiDB-lite"/>
    </source>
</evidence>
<sequence>MSFISACSLARLAGRRLRIGNGLLQSRSYASSSVEPSKEAPKSQPAADSGAGANPVANISSRTHAPNNFEKRLLVFTKKYKSTDEVPALINQDVMERCRNQVRIKIANYMMLATAIGCIVMIMSGKRAQERGETVQKMNLDWHKEYNEKAKREAAAAAAPAKN</sequence>
<accession>A0A1Q3FGQ2</accession>
<keyword evidence="3 7" id="KW-0812">Transmembrane</keyword>
<organism evidence="8">
    <name type="scientific">Culex tarsalis</name>
    <name type="common">Encephalitis mosquito</name>
    <dbReference type="NCBI Taxonomy" id="7177"/>
    <lineage>
        <taxon>Eukaryota</taxon>
        <taxon>Metazoa</taxon>
        <taxon>Ecdysozoa</taxon>
        <taxon>Arthropoda</taxon>
        <taxon>Hexapoda</taxon>
        <taxon>Insecta</taxon>
        <taxon>Pterygota</taxon>
        <taxon>Neoptera</taxon>
        <taxon>Endopterygota</taxon>
        <taxon>Diptera</taxon>
        <taxon>Nematocera</taxon>
        <taxon>Culicoidea</taxon>
        <taxon>Culicidae</taxon>
        <taxon>Culicinae</taxon>
        <taxon>Culicini</taxon>
        <taxon>Culex</taxon>
        <taxon>Culex</taxon>
    </lineage>
</organism>
<dbReference type="InterPro" id="IPR009432">
    <property type="entry name" value="DUF1075"/>
</dbReference>
<comment type="similarity">
    <text evidence="2">Belongs to the UPF0389 family.</text>
</comment>
<evidence type="ECO:0000256" key="7">
    <source>
        <dbReference type="SAM" id="Phobius"/>
    </source>
</evidence>
<evidence type="ECO:0000256" key="2">
    <source>
        <dbReference type="ARBA" id="ARBA00007363"/>
    </source>
</evidence>